<comment type="caution">
    <text evidence="1">The sequence shown here is derived from an EMBL/GenBank/DDBJ whole genome shotgun (WGS) entry which is preliminary data.</text>
</comment>
<name>A0AAV5QK39_9ASCO</name>
<dbReference type="RefSeq" id="XP_064852051.1">
    <property type="nucleotide sequence ID" value="XM_064995979.1"/>
</dbReference>
<dbReference type="AlphaFoldDB" id="A0AAV5QK39"/>
<proteinExistence type="predicted"/>
<protein>
    <submittedName>
        <fullName evidence="1">Uncharacterized protein</fullName>
    </submittedName>
</protein>
<dbReference type="GeneID" id="90073030"/>
<dbReference type="EMBL" id="BTFZ01000004">
    <property type="protein sequence ID" value="GMM35051.1"/>
    <property type="molecule type" value="Genomic_DNA"/>
</dbReference>
<keyword evidence="2" id="KW-1185">Reference proteome</keyword>
<organism evidence="1 2">
    <name type="scientific">Saccharomycopsis crataegensis</name>
    <dbReference type="NCBI Taxonomy" id="43959"/>
    <lineage>
        <taxon>Eukaryota</taxon>
        <taxon>Fungi</taxon>
        <taxon>Dikarya</taxon>
        <taxon>Ascomycota</taxon>
        <taxon>Saccharomycotina</taxon>
        <taxon>Saccharomycetes</taxon>
        <taxon>Saccharomycopsidaceae</taxon>
        <taxon>Saccharomycopsis</taxon>
    </lineage>
</organism>
<accession>A0AAV5QK39</accession>
<dbReference type="Proteomes" id="UP001360560">
    <property type="component" value="Unassembled WGS sequence"/>
</dbReference>
<evidence type="ECO:0000313" key="2">
    <source>
        <dbReference type="Proteomes" id="UP001360560"/>
    </source>
</evidence>
<sequence>MSNAHPHLLYSIYNNNHIKEDMNRLKSLNIRLCNLKLARNEYGDHNGRVLSIINHNMSPTRNIHTDNFSRHFTQQLVKYAYPDYSRLGSNYSVLTTRPFSSSIGTTQKDVDILIKELEDSAINNKKLHDLIISWASSMSRTQKEDQTVDIYEFFQNSSKISDFVIECFKNPQIDAVTLSNLLLENLTKFNFSIVNKVLNHVSINDLSVHSMSEILKSNPGRAKPSWEFFLEFIEHNDKLKMTSIDNESIDAQMVANPVFNAIIENLINSDESSKVEEALSIPIASKILYLFRNFRFQITEKVKVDKVISMFSESHMLSLLLVSITDQKKLAKLQISKDEIFEYLRKEVKTRGTTEDKIEDLVFSLAYMGQAIGLDLKSDVSFSNNSLALFKRFIKDNSEDGTINTIGTSAKVSELDKKIDEINKKFDTLSSNSHSKKLELFNKAQYSKSEFLLGFLNPLIEILNSNIQNHKDKKNIGKELAQLKSNILLLEAVELFKPDDSLVELNSSIISYPDHADKLNLTGLLISVYHALKHDSDSAANKKWNQLASIFVPQAVNYLHSNIADLEKTQSKLAIEEIHSSLTCLRLLIILNSEINFSNSVDFFNNNIEAFKRYDQLTQKGTVPNTLYFSTCFYMIDSLIKSALLRNERELAYVIYEKSMENKLILEESESEKMELKKNFKKFGDGLDEDKNIQHFKNYVLNDIRSIKIYE</sequence>
<reference evidence="1 2" key="1">
    <citation type="journal article" date="2023" name="Elife">
        <title>Identification of key yeast species and microbe-microbe interactions impacting larval growth of Drosophila in the wild.</title>
        <authorList>
            <person name="Mure A."/>
            <person name="Sugiura Y."/>
            <person name="Maeda R."/>
            <person name="Honda K."/>
            <person name="Sakurai N."/>
            <person name="Takahashi Y."/>
            <person name="Watada M."/>
            <person name="Katoh T."/>
            <person name="Gotoh A."/>
            <person name="Gotoh Y."/>
            <person name="Taniguchi I."/>
            <person name="Nakamura K."/>
            <person name="Hayashi T."/>
            <person name="Katayama T."/>
            <person name="Uemura T."/>
            <person name="Hattori Y."/>
        </authorList>
    </citation>
    <scope>NUCLEOTIDE SEQUENCE [LARGE SCALE GENOMIC DNA]</scope>
    <source>
        <strain evidence="1 2">SC-9</strain>
    </source>
</reference>
<evidence type="ECO:0000313" key="1">
    <source>
        <dbReference type="EMBL" id="GMM35051.1"/>
    </source>
</evidence>
<gene>
    <name evidence="1" type="ORF">DASC09_023760</name>
</gene>